<gene>
    <name evidence="1" type="ORF">KIL84_008698</name>
</gene>
<name>A0A9D3X896_9SAUR</name>
<proteinExistence type="predicted"/>
<evidence type="ECO:0000313" key="2">
    <source>
        <dbReference type="Proteomes" id="UP000827986"/>
    </source>
</evidence>
<protein>
    <submittedName>
        <fullName evidence="1">Uncharacterized protein</fullName>
    </submittedName>
</protein>
<reference evidence="1" key="1">
    <citation type="submission" date="2021-09" db="EMBL/GenBank/DDBJ databases">
        <title>The genome of Mauremys mutica provides insights into the evolution of semi-aquatic lifestyle.</title>
        <authorList>
            <person name="Gong S."/>
            <person name="Gao Y."/>
        </authorList>
    </citation>
    <scope>NUCLEOTIDE SEQUENCE</scope>
    <source>
        <strain evidence="1">MM-2020</strain>
        <tissue evidence="1">Muscle</tissue>
    </source>
</reference>
<evidence type="ECO:0000313" key="1">
    <source>
        <dbReference type="EMBL" id="KAH1174707.1"/>
    </source>
</evidence>
<dbReference type="Proteomes" id="UP000827986">
    <property type="component" value="Unassembled WGS sequence"/>
</dbReference>
<organism evidence="1 2">
    <name type="scientific">Mauremys mutica</name>
    <name type="common">yellowpond turtle</name>
    <dbReference type="NCBI Taxonomy" id="74926"/>
    <lineage>
        <taxon>Eukaryota</taxon>
        <taxon>Metazoa</taxon>
        <taxon>Chordata</taxon>
        <taxon>Craniata</taxon>
        <taxon>Vertebrata</taxon>
        <taxon>Euteleostomi</taxon>
        <taxon>Archelosauria</taxon>
        <taxon>Testudinata</taxon>
        <taxon>Testudines</taxon>
        <taxon>Cryptodira</taxon>
        <taxon>Durocryptodira</taxon>
        <taxon>Testudinoidea</taxon>
        <taxon>Geoemydidae</taxon>
        <taxon>Geoemydinae</taxon>
        <taxon>Mauremys</taxon>
    </lineage>
</organism>
<keyword evidence="2" id="KW-1185">Reference proteome</keyword>
<dbReference type="AlphaFoldDB" id="A0A9D3X896"/>
<dbReference type="EMBL" id="JAHDVG010000479">
    <property type="protein sequence ID" value="KAH1174707.1"/>
    <property type="molecule type" value="Genomic_DNA"/>
</dbReference>
<comment type="caution">
    <text evidence="1">The sequence shown here is derived from an EMBL/GenBank/DDBJ whole genome shotgun (WGS) entry which is preliminary data.</text>
</comment>
<accession>A0A9D3X896</accession>
<sequence>MTKQFYWRPLECHLPTQHYSDIPDISCSLWTKLLPERSTCTSQNSISTFLHIPHPRRVKTLNSGSPPSSPQLETMASALTIPYMKGKSIQKSCTIMFTLHLQAGCP</sequence>